<name>A0A6A7AAV7_9PLEO</name>
<evidence type="ECO:0000313" key="10">
    <source>
        <dbReference type="Proteomes" id="UP000799424"/>
    </source>
</evidence>
<keyword evidence="4" id="KW-0813">Transport</keyword>
<dbReference type="PANTHER" id="PTHR11910">
    <property type="entry name" value="ATP SYNTHASE DELTA CHAIN"/>
    <property type="match status" value="1"/>
</dbReference>
<organism evidence="9 10">
    <name type="scientific">Ophiobolus disseminans</name>
    <dbReference type="NCBI Taxonomy" id="1469910"/>
    <lineage>
        <taxon>Eukaryota</taxon>
        <taxon>Fungi</taxon>
        <taxon>Dikarya</taxon>
        <taxon>Ascomycota</taxon>
        <taxon>Pezizomycotina</taxon>
        <taxon>Dothideomycetes</taxon>
        <taxon>Pleosporomycetidae</taxon>
        <taxon>Pleosporales</taxon>
        <taxon>Pleosporineae</taxon>
        <taxon>Phaeosphaeriaceae</taxon>
        <taxon>Ophiobolus</taxon>
    </lineage>
</organism>
<dbReference type="NCBIfam" id="TIGR01145">
    <property type="entry name" value="ATP_synt_delta"/>
    <property type="match status" value="1"/>
</dbReference>
<evidence type="ECO:0000256" key="1">
    <source>
        <dbReference type="ARBA" id="ARBA00004370"/>
    </source>
</evidence>
<gene>
    <name evidence="9" type="ORF">CC86DRAFT_367768</name>
</gene>
<reference evidence="9" key="1">
    <citation type="journal article" date="2020" name="Stud. Mycol.">
        <title>101 Dothideomycetes genomes: a test case for predicting lifestyles and emergence of pathogens.</title>
        <authorList>
            <person name="Haridas S."/>
            <person name="Albert R."/>
            <person name="Binder M."/>
            <person name="Bloem J."/>
            <person name="Labutti K."/>
            <person name="Salamov A."/>
            <person name="Andreopoulos B."/>
            <person name="Baker S."/>
            <person name="Barry K."/>
            <person name="Bills G."/>
            <person name="Bluhm B."/>
            <person name="Cannon C."/>
            <person name="Castanera R."/>
            <person name="Culley D."/>
            <person name="Daum C."/>
            <person name="Ezra D."/>
            <person name="Gonzalez J."/>
            <person name="Henrissat B."/>
            <person name="Kuo A."/>
            <person name="Liang C."/>
            <person name="Lipzen A."/>
            <person name="Lutzoni F."/>
            <person name="Magnuson J."/>
            <person name="Mondo S."/>
            <person name="Nolan M."/>
            <person name="Ohm R."/>
            <person name="Pangilinan J."/>
            <person name="Park H.-J."/>
            <person name="Ramirez L."/>
            <person name="Alfaro M."/>
            <person name="Sun H."/>
            <person name="Tritt A."/>
            <person name="Yoshinaga Y."/>
            <person name="Zwiers L.-H."/>
            <person name="Turgeon B."/>
            <person name="Goodwin S."/>
            <person name="Spatafora J."/>
            <person name="Crous P."/>
            <person name="Grigoriev I."/>
        </authorList>
    </citation>
    <scope>NUCLEOTIDE SEQUENCE</scope>
    <source>
        <strain evidence="9">CBS 113818</strain>
    </source>
</reference>
<dbReference type="SUPFAM" id="SSF47928">
    <property type="entry name" value="N-terminal domain of the delta subunit of the F1F0-ATP synthase"/>
    <property type="match status" value="1"/>
</dbReference>
<keyword evidence="7" id="KW-0472">Membrane</keyword>
<keyword evidence="10" id="KW-1185">Reference proteome</keyword>
<proteinExistence type="inferred from homology"/>
<dbReference type="Proteomes" id="UP000799424">
    <property type="component" value="Unassembled WGS sequence"/>
</dbReference>
<evidence type="ECO:0000256" key="5">
    <source>
        <dbReference type="ARBA" id="ARBA00022781"/>
    </source>
</evidence>
<dbReference type="GO" id="GO:0046933">
    <property type="term" value="F:proton-transporting ATP synthase activity, rotational mechanism"/>
    <property type="evidence" value="ECO:0007669"/>
    <property type="project" value="InterPro"/>
</dbReference>
<dbReference type="InterPro" id="IPR026015">
    <property type="entry name" value="ATP_synth_OSCP/delta_N_sf"/>
</dbReference>
<dbReference type="InterPro" id="IPR000711">
    <property type="entry name" value="ATPase_OSCP/dsu"/>
</dbReference>
<dbReference type="OrthoDB" id="1262810at2759"/>
<evidence type="ECO:0000313" key="9">
    <source>
        <dbReference type="EMBL" id="KAF2829848.1"/>
    </source>
</evidence>
<evidence type="ECO:0000256" key="6">
    <source>
        <dbReference type="ARBA" id="ARBA00023065"/>
    </source>
</evidence>
<evidence type="ECO:0000256" key="4">
    <source>
        <dbReference type="ARBA" id="ARBA00022448"/>
    </source>
</evidence>
<comment type="subcellular location">
    <subcellularLocation>
        <location evidence="1">Membrane</location>
    </subcellularLocation>
</comment>
<evidence type="ECO:0000256" key="2">
    <source>
        <dbReference type="ARBA" id="ARBA00007046"/>
    </source>
</evidence>
<dbReference type="HAMAP" id="MF_01416">
    <property type="entry name" value="ATP_synth_delta_bact"/>
    <property type="match status" value="1"/>
</dbReference>
<keyword evidence="8" id="KW-0066">ATP synthesis</keyword>
<sequence>MSAARAFSTALRAGAPRAPIAARVAGIRGYAAAAPATGAANKPPVALFGVDGTYASALYTAAAKTNALDPTSKSLEALGGIFKKDPKLAQVLNAPTLTVSDKKQIVQELQKQLGQQDKEGIVKNFLQTLAENNRLGVLEGVVEKFGVLMGAQRGEVELVVTSATALDSRTLSRLEAAIHKSEYVANGQKLKVVSKVNPEIKGGLVVEIADRTIDLSVAARMAKMNKLLKDAL</sequence>
<protein>
    <recommendedName>
        <fullName evidence="3">ATP synthase subunit 5, mitochondrial</fullName>
    </recommendedName>
</protein>
<dbReference type="EMBL" id="MU006220">
    <property type="protein sequence ID" value="KAF2829848.1"/>
    <property type="molecule type" value="Genomic_DNA"/>
</dbReference>
<evidence type="ECO:0000256" key="8">
    <source>
        <dbReference type="ARBA" id="ARBA00023310"/>
    </source>
</evidence>
<evidence type="ECO:0000256" key="7">
    <source>
        <dbReference type="ARBA" id="ARBA00023136"/>
    </source>
</evidence>
<dbReference type="AlphaFoldDB" id="A0A6A7AAV7"/>
<keyword evidence="5" id="KW-0375">Hydrogen ion transport</keyword>
<comment type="similarity">
    <text evidence="2">Belongs to the ATPase delta chain family.</text>
</comment>
<dbReference type="GO" id="GO:0016020">
    <property type="term" value="C:membrane"/>
    <property type="evidence" value="ECO:0007669"/>
    <property type="project" value="UniProtKB-SubCell"/>
</dbReference>
<dbReference type="Pfam" id="PF00213">
    <property type="entry name" value="OSCP"/>
    <property type="match status" value="1"/>
</dbReference>
<accession>A0A6A7AAV7</accession>
<keyword evidence="6" id="KW-0406">Ion transport</keyword>
<dbReference type="Gene3D" id="1.10.520.20">
    <property type="entry name" value="N-terminal domain of the delta subunit of the F1F0-ATP synthase"/>
    <property type="match status" value="1"/>
</dbReference>
<evidence type="ECO:0000256" key="3">
    <source>
        <dbReference type="ARBA" id="ARBA00014723"/>
    </source>
</evidence>
<dbReference type="PRINTS" id="PR00125">
    <property type="entry name" value="ATPASEDELTA"/>
</dbReference>